<protein>
    <submittedName>
        <fullName evidence="1">Uncharacterized protein</fullName>
    </submittedName>
</protein>
<reference evidence="1" key="2">
    <citation type="submission" date="2020-05" db="UniProtKB">
        <authorList>
            <consortium name="EnsemblMetazoa"/>
        </authorList>
    </citation>
    <scope>IDENTIFICATION</scope>
    <source>
        <strain evidence="1">IAEA</strain>
    </source>
</reference>
<dbReference type="VEuPathDB" id="VectorBase:GPAI032686"/>
<reference evidence="2" key="1">
    <citation type="submission" date="2014-03" db="EMBL/GenBank/DDBJ databases">
        <authorList>
            <person name="Aksoy S."/>
            <person name="Warren W."/>
            <person name="Wilson R.K."/>
        </authorList>
    </citation>
    <scope>NUCLEOTIDE SEQUENCE [LARGE SCALE GENOMIC DNA]</scope>
    <source>
        <strain evidence="2">IAEA</strain>
    </source>
</reference>
<keyword evidence="2" id="KW-1185">Reference proteome</keyword>
<dbReference type="Proteomes" id="UP000092445">
    <property type="component" value="Unassembled WGS sequence"/>
</dbReference>
<dbReference type="EnsemblMetazoa" id="GPAI032686-RA">
    <property type="protein sequence ID" value="GPAI032686-PA"/>
    <property type="gene ID" value="GPAI032686"/>
</dbReference>
<evidence type="ECO:0000313" key="1">
    <source>
        <dbReference type="EnsemblMetazoa" id="GPAI032686-PA"/>
    </source>
</evidence>
<accession>A0A1B0A2S4</accession>
<sequence>MVIYDLRILRGILCQVLETNQSKVINSTLFLKCFTYEGYNAMDLLNGAMKLPKFQLILCYYSMCIGIGGTTTASSSSRTLSVIYYAISQFEFVFICIGDIIKTSGDFEPTESLDFAVYTKIDGGLCSFVASLSSQLHLLVESNLYFPTPAVEQNAFGFQCRYYSHGIITVPTVKDWDFCFHDILDHSVSDVDVRLKLVESQCER</sequence>
<evidence type="ECO:0000313" key="2">
    <source>
        <dbReference type="Proteomes" id="UP000092445"/>
    </source>
</evidence>
<proteinExistence type="predicted"/>
<dbReference type="AlphaFoldDB" id="A0A1B0A2S4"/>
<organism evidence="1 2">
    <name type="scientific">Glossina pallidipes</name>
    <name type="common">Tsetse fly</name>
    <dbReference type="NCBI Taxonomy" id="7398"/>
    <lineage>
        <taxon>Eukaryota</taxon>
        <taxon>Metazoa</taxon>
        <taxon>Ecdysozoa</taxon>
        <taxon>Arthropoda</taxon>
        <taxon>Hexapoda</taxon>
        <taxon>Insecta</taxon>
        <taxon>Pterygota</taxon>
        <taxon>Neoptera</taxon>
        <taxon>Endopterygota</taxon>
        <taxon>Diptera</taxon>
        <taxon>Brachycera</taxon>
        <taxon>Muscomorpha</taxon>
        <taxon>Hippoboscoidea</taxon>
        <taxon>Glossinidae</taxon>
        <taxon>Glossina</taxon>
    </lineage>
</organism>
<name>A0A1B0A2S4_GLOPL</name>